<accession>A0AA37NHD9</accession>
<dbReference type="Proteomes" id="UP001055091">
    <property type="component" value="Unassembled WGS sequence"/>
</dbReference>
<dbReference type="InterPro" id="IPR052942">
    <property type="entry name" value="LPS_cholinephosphotransferase"/>
</dbReference>
<evidence type="ECO:0000259" key="1">
    <source>
        <dbReference type="Pfam" id="PF04991"/>
    </source>
</evidence>
<protein>
    <submittedName>
        <fullName evidence="2">Phosphorylcholine transferase LicD</fullName>
    </submittedName>
</protein>
<organism evidence="2 3">
    <name type="scientific">Hungatella hathewayi</name>
    <dbReference type="NCBI Taxonomy" id="154046"/>
    <lineage>
        <taxon>Bacteria</taxon>
        <taxon>Bacillati</taxon>
        <taxon>Bacillota</taxon>
        <taxon>Clostridia</taxon>
        <taxon>Lachnospirales</taxon>
        <taxon>Lachnospiraceae</taxon>
        <taxon>Hungatella</taxon>
    </lineage>
</organism>
<dbReference type="GO" id="GO:0016740">
    <property type="term" value="F:transferase activity"/>
    <property type="evidence" value="ECO:0007669"/>
    <property type="project" value="UniProtKB-KW"/>
</dbReference>
<gene>
    <name evidence="2" type="primary">licD1_1</name>
    <name evidence="2" type="ORF">CE91St55_02180</name>
</gene>
<keyword evidence="2" id="KW-0808">Transferase</keyword>
<dbReference type="EMBL" id="BQNJ01000001">
    <property type="protein sequence ID" value="GKG98236.1"/>
    <property type="molecule type" value="Genomic_DNA"/>
</dbReference>
<dbReference type="RefSeq" id="WP_006771758.1">
    <property type="nucleotide sequence ID" value="NZ_BQNJ01000001.1"/>
</dbReference>
<evidence type="ECO:0000313" key="3">
    <source>
        <dbReference type="Proteomes" id="UP001055091"/>
    </source>
</evidence>
<dbReference type="Pfam" id="PF04991">
    <property type="entry name" value="LicD"/>
    <property type="match status" value="1"/>
</dbReference>
<proteinExistence type="predicted"/>
<dbReference type="AlphaFoldDB" id="A0AA37NHD9"/>
<dbReference type="GeneID" id="93147037"/>
<dbReference type="InterPro" id="IPR007074">
    <property type="entry name" value="LicD/FKTN/FKRP_NTP_transf"/>
</dbReference>
<name>A0AA37NHD9_9FIRM</name>
<sequence length="279" mass="33268">MREINIDELKKIEYDMLVDFAKFCDKNNLIYFLSSGTLLGAVRHHDFIPWDDDIDVMLPRKDYEKFVTSYKNKDYFVDDLLINNSCWGRCGKLKCRNTILESNLKENYKEKVFIDIFPIDGICDNKLIQKIKLSIIQLFINFHMSTITKCKPTKRYADKNAGILNWKTGVRTLLKYFLILTIGNTRPQFWTRIINGWLKKTDFNSARYAGFFAGGYYGTKELMPKKIFDKRIPMKFGKYDFWIPEEYDYYLTNLYGNYMKLPPIEKRQPHHAFKAYWLD</sequence>
<dbReference type="PANTHER" id="PTHR43404:SF2">
    <property type="entry name" value="LIPOPOLYSACCHARIDE CHOLINEPHOSPHOTRANSFERASE LICD"/>
    <property type="match status" value="1"/>
</dbReference>
<dbReference type="PANTHER" id="PTHR43404">
    <property type="entry name" value="LIPOPOLYSACCHARIDE CHOLINEPHOSPHOTRANSFERASE LICD"/>
    <property type="match status" value="1"/>
</dbReference>
<comment type="caution">
    <text evidence="2">The sequence shown here is derived from an EMBL/GenBank/DDBJ whole genome shotgun (WGS) entry which is preliminary data.</text>
</comment>
<reference evidence="2" key="1">
    <citation type="submission" date="2022-01" db="EMBL/GenBank/DDBJ databases">
        <title>Novel bile acid biosynthetic pathways are enriched in the microbiome of centenarians.</title>
        <authorList>
            <person name="Sato Y."/>
            <person name="Atarashi K."/>
            <person name="Plichta R.D."/>
            <person name="Arai Y."/>
            <person name="Sasajima S."/>
            <person name="Kearney M.S."/>
            <person name="Suda W."/>
            <person name="Takeshita K."/>
            <person name="Sasaki T."/>
            <person name="Okamoto S."/>
            <person name="Skelly N.A."/>
            <person name="Okamura Y."/>
            <person name="Vlamakis H."/>
            <person name="Li Y."/>
            <person name="Tanoue T."/>
            <person name="Takei H."/>
            <person name="Nittono H."/>
            <person name="Narushima S."/>
            <person name="Irie J."/>
            <person name="Itoh H."/>
            <person name="Moriya K."/>
            <person name="Sugiura Y."/>
            <person name="Suematsu M."/>
            <person name="Moritoki N."/>
            <person name="Shibata S."/>
            <person name="Littman R.D."/>
            <person name="Fischbach A.M."/>
            <person name="Uwamino Y."/>
            <person name="Inoue T."/>
            <person name="Honda A."/>
            <person name="Hattori M."/>
            <person name="Murai T."/>
            <person name="Xavier J.R."/>
            <person name="Hirose N."/>
            <person name="Honda K."/>
        </authorList>
    </citation>
    <scope>NUCLEOTIDE SEQUENCE</scope>
    <source>
        <strain evidence="2">CE91-St55</strain>
    </source>
</reference>
<evidence type="ECO:0000313" key="2">
    <source>
        <dbReference type="EMBL" id="GKG98236.1"/>
    </source>
</evidence>
<feature type="domain" description="LicD/FKTN/FKRP nucleotidyltransferase" evidence="1">
    <location>
        <begin position="24"/>
        <end position="256"/>
    </location>
</feature>
<dbReference type="GO" id="GO:0009100">
    <property type="term" value="P:glycoprotein metabolic process"/>
    <property type="evidence" value="ECO:0007669"/>
    <property type="project" value="UniProtKB-ARBA"/>
</dbReference>